<accession>A0A699XNY1</accession>
<feature type="non-terminal residue" evidence="1">
    <location>
        <position position="1"/>
    </location>
</feature>
<reference evidence="1" key="1">
    <citation type="journal article" date="2019" name="Sci. Rep.">
        <title>Draft genome of Tanacetum cinerariifolium, the natural source of mosquito coil.</title>
        <authorList>
            <person name="Yamashiro T."/>
            <person name="Shiraishi A."/>
            <person name="Satake H."/>
            <person name="Nakayama K."/>
        </authorList>
    </citation>
    <scope>NUCLEOTIDE SEQUENCE</scope>
</reference>
<gene>
    <name evidence="1" type="ORF">Tci_930550</name>
</gene>
<comment type="caution">
    <text evidence="1">The sequence shown here is derived from an EMBL/GenBank/DDBJ whole genome shotgun (WGS) entry which is preliminary data.</text>
</comment>
<organism evidence="1">
    <name type="scientific">Tanacetum cinerariifolium</name>
    <name type="common">Dalmatian daisy</name>
    <name type="synonym">Chrysanthemum cinerariifolium</name>
    <dbReference type="NCBI Taxonomy" id="118510"/>
    <lineage>
        <taxon>Eukaryota</taxon>
        <taxon>Viridiplantae</taxon>
        <taxon>Streptophyta</taxon>
        <taxon>Embryophyta</taxon>
        <taxon>Tracheophyta</taxon>
        <taxon>Spermatophyta</taxon>
        <taxon>Magnoliopsida</taxon>
        <taxon>eudicotyledons</taxon>
        <taxon>Gunneridae</taxon>
        <taxon>Pentapetalae</taxon>
        <taxon>asterids</taxon>
        <taxon>campanulids</taxon>
        <taxon>Asterales</taxon>
        <taxon>Asteraceae</taxon>
        <taxon>Asteroideae</taxon>
        <taxon>Anthemideae</taxon>
        <taxon>Anthemidinae</taxon>
        <taxon>Tanacetum</taxon>
    </lineage>
</organism>
<protein>
    <submittedName>
        <fullName evidence="1">Uncharacterized protein</fullName>
    </submittedName>
</protein>
<name>A0A699XNY1_TANCI</name>
<feature type="non-terminal residue" evidence="1">
    <location>
        <position position="57"/>
    </location>
</feature>
<proteinExistence type="predicted"/>
<evidence type="ECO:0000313" key="1">
    <source>
        <dbReference type="EMBL" id="GFD58581.1"/>
    </source>
</evidence>
<dbReference type="EMBL" id="BKCJ011854687">
    <property type="protein sequence ID" value="GFD58581.1"/>
    <property type="molecule type" value="Genomic_DNA"/>
</dbReference>
<dbReference type="AlphaFoldDB" id="A0A699XNY1"/>
<sequence>TGQFDAGRGGFFTGGGGLLGDVADVEDTAADFFGHRALLLGRSGDLLVHRLNVRHGV</sequence>